<dbReference type="Pfam" id="PF05183">
    <property type="entry name" value="RdRP"/>
    <property type="match status" value="1"/>
</dbReference>
<keyword evidence="1" id="KW-0808">Transferase</keyword>
<evidence type="ECO:0000256" key="2">
    <source>
        <dbReference type="SAM" id="MobiDB-lite"/>
    </source>
</evidence>
<dbReference type="GO" id="GO:0003968">
    <property type="term" value="F:RNA-directed RNA polymerase activity"/>
    <property type="evidence" value="ECO:0007669"/>
    <property type="project" value="UniProtKB-KW"/>
</dbReference>
<feature type="domain" description="RDRP core" evidence="3">
    <location>
        <begin position="1"/>
        <end position="58"/>
    </location>
</feature>
<feature type="compositionally biased region" description="Polar residues" evidence="2">
    <location>
        <begin position="247"/>
        <end position="260"/>
    </location>
</feature>
<keyword evidence="1" id="KW-0548">Nucleotidyltransferase</keyword>
<dbReference type="EMBL" id="SFCI01003368">
    <property type="protein sequence ID" value="TFY73060.1"/>
    <property type="molecule type" value="Genomic_DNA"/>
</dbReference>
<comment type="caution">
    <text evidence="4">The sequence shown here is derived from an EMBL/GenBank/DDBJ whole genome shotgun (WGS) entry which is preliminary data.</text>
</comment>
<reference evidence="4 5" key="1">
    <citation type="submission" date="2019-02" db="EMBL/GenBank/DDBJ databases">
        <title>Genome sequencing of the rare red list fungi Hericium alpestre (H. flagellum).</title>
        <authorList>
            <person name="Buettner E."/>
            <person name="Kellner H."/>
        </authorList>
    </citation>
    <scope>NUCLEOTIDE SEQUENCE [LARGE SCALE GENOMIC DNA]</scope>
    <source>
        <strain evidence="4 5">DSM 108284</strain>
    </source>
</reference>
<feature type="region of interest" description="Disordered" evidence="2">
    <location>
        <begin position="240"/>
        <end position="260"/>
    </location>
</feature>
<evidence type="ECO:0000259" key="3">
    <source>
        <dbReference type="Pfam" id="PF05183"/>
    </source>
</evidence>
<dbReference type="EC" id="2.7.7.48" evidence="1"/>
<gene>
    <name evidence="4" type="ORF">EWM64_g10952</name>
</gene>
<organism evidence="4 5">
    <name type="scientific">Hericium alpestre</name>
    <dbReference type="NCBI Taxonomy" id="135208"/>
    <lineage>
        <taxon>Eukaryota</taxon>
        <taxon>Fungi</taxon>
        <taxon>Dikarya</taxon>
        <taxon>Basidiomycota</taxon>
        <taxon>Agaricomycotina</taxon>
        <taxon>Agaricomycetes</taxon>
        <taxon>Russulales</taxon>
        <taxon>Hericiaceae</taxon>
        <taxon>Hericium</taxon>
    </lineage>
</organism>
<dbReference type="OrthoDB" id="6513042at2759"/>
<sequence>SQAVDYPKNGIRVDLDSEEIPSKLIKFTPDWHKPEFEGPRDDDFYVSKRALGYLYRNITLKKPDEPLDVPLKPSTKSDPRADPIFQTVRKVVRRTLNNNFSDLPSQASISLAESLFTRYSRELRYIRVAHTLGESPDSRLAEEEVVVGTILTKCAHKILRSSRIQRMKVHTGMLVKDIQRRLLPDTADNDSERLKAGLKTAWQVLEWTYTKQGEEGVESFGLVVLGLVLDCLTKLGAIPEGKPMNPIPSTNTTPMIQPSK</sequence>
<evidence type="ECO:0000256" key="1">
    <source>
        <dbReference type="RuleBase" id="RU363098"/>
    </source>
</evidence>
<keyword evidence="1" id="KW-0696">RNA-directed RNA polymerase</keyword>
<keyword evidence="1" id="KW-0694">RNA-binding</keyword>
<dbReference type="Proteomes" id="UP000298061">
    <property type="component" value="Unassembled WGS sequence"/>
</dbReference>
<evidence type="ECO:0000313" key="4">
    <source>
        <dbReference type="EMBL" id="TFY73060.1"/>
    </source>
</evidence>
<accession>A0A4Y9ZFV8</accession>
<comment type="catalytic activity">
    <reaction evidence="1">
        <text>RNA(n) + a ribonucleoside 5'-triphosphate = RNA(n+1) + diphosphate</text>
        <dbReference type="Rhea" id="RHEA:21248"/>
        <dbReference type="Rhea" id="RHEA-COMP:14527"/>
        <dbReference type="Rhea" id="RHEA-COMP:17342"/>
        <dbReference type="ChEBI" id="CHEBI:33019"/>
        <dbReference type="ChEBI" id="CHEBI:61557"/>
        <dbReference type="ChEBI" id="CHEBI:140395"/>
        <dbReference type="EC" id="2.7.7.48"/>
    </reaction>
</comment>
<name>A0A4Y9ZFV8_9AGAM</name>
<dbReference type="GO" id="GO:0003723">
    <property type="term" value="F:RNA binding"/>
    <property type="evidence" value="ECO:0007669"/>
    <property type="project" value="UniProtKB-KW"/>
</dbReference>
<keyword evidence="5" id="KW-1185">Reference proteome</keyword>
<dbReference type="STRING" id="135208.A0A4Y9ZFV8"/>
<comment type="similarity">
    <text evidence="1">Belongs to the RdRP family.</text>
</comment>
<dbReference type="InterPro" id="IPR057596">
    <property type="entry name" value="RDRP_core"/>
</dbReference>
<evidence type="ECO:0000313" key="5">
    <source>
        <dbReference type="Proteomes" id="UP000298061"/>
    </source>
</evidence>
<feature type="non-terminal residue" evidence="4">
    <location>
        <position position="1"/>
    </location>
</feature>
<protein>
    <recommendedName>
        <fullName evidence="1">RNA-dependent RNA polymerase</fullName>
        <ecNumber evidence="1">2.7.7.48</ecNumber>
    </recommendedName>
</protein>
<dbReference type="AlphaFoldDB" id="A0A4Y9ZFV8"/>
<proteinExistence type="inferred from homology"/>